<comment type="caution">
    <text evidence="1">The sequence shown here is derived from an EMBL/GenBank/DDBJ whole genome shotgun (WGS) entry which is preliminary data.</text>
</comment>
<dbReference type="InterPro" id="IPR042092">
    <property type="entry name" value="PsdUridine_s_RsuA/RluB/E/F_cat"/>
</dbReference>
<protein>
    <submittedName>
        <fullName evidence="1">Ribosomal large subunit pseudouridine synthase E</fullName>
        <ecNumber evidence="1">5.4.99.20</ecNumber>
    </submittedName>
</protein>
<keyword evidence="1" id="KW-0413">Isomerase</keyword>
<accession>A0A7H4N1A9</accession>
<dbReference type="Proteomes" id="UP000254863">
    <property type="component" value="Unassembled WGS sequence"/>
</dbReference>
<organism evidence="1 2">
    <name type="scientific">Klebsiella michiganensis</name>
    <dbReference type="NCBI Taxonomy" id="1134687"/>
    <lineage>
        <taxon>Bacteria</taxon>
        <taxon>Pseudomonadati</taxon>
        <taxon>Pseudomonadota</taxon>
        <taxon>Gammaproteobacteria</taxon>
        <taxon>Enterobacterales</taxon>
        <taxon>Enterobacteriaceae</taxon>
        <taxon>Klebsiella/Raoultella group</taxon>
        <taxon>Klebsiella</taxon>
    </lineage>
</organism>
<gene>
    <name evidence="1" type="primary">rluE_2</name>
    <name evidence="1" type="ORF">NCTC11685_01028</name>
</gene>
<evidence type="ECO:0000313" key="1">
    <source>
        <dbReference type="EMBL" id="STV74385.1"/>
    </source>
</evidence>
<reference evidence="1 2" key="1">
    <citation type="submission" date="2018-06" db="EMBL/GenBank/DDBJ databases">
        <authorList>
            <consortium name="Pathogen Informatics"/>
            <person name="Doyle S."/>
        </authorList>
    </citation>
    <scope>NUCLEOTIDE SEQUENCE [LARGE SCALE GENOMIC DNA]</scope>
    <source>
        <strain evidence="1 2">NCTC11685</strain>
    </source>
</reference>
<sequence length="71" mass="7886">MEGEPTADALAALRDGVTLNDGPTLPAGVERVAEPEWLWPRNPPIRERKIYPHQLAENHPLMRDATARYGG</sequence>
<dbReference type="EMBL" id="UGMS01000001">
    <property type="protein sequence ID" value="STV74385.1"/>
    <property type="molecule type" value="Genomic_DNA"/>
</dbReference>
<evidence type="ECO:0000313" key="2">
    <source>
        <dbReference type="Proteomes" id="UP000254863"/>
    </source>
</evidence>
<dbReference type="AlphaFoldDB" id="A0A7H4N1A9"/>
<dbReference type="GO" id="GO:0160137">
    <property type="term" value="F:23S rRNA pseudouridine(2457) synthase activity"/>
    <property type="evidence" value="ECO:0007669"/>
    <property type="project" value="UniProtKB-EC"/>
</dbReference>
<proteinExistence type="predicted"/>
<dbReference type="Gene3D" id="3.30.70.1560">
    <property type="entry name" value="Alpha-L RNA-binding motif"/>
    <property type="match status" value="1"/>
</dbReference>
<name>A0A7H4N1A9_9ENTR</name>
<dbReference type="EC" id="5.4.99.20" evidence="1"/>